<gene>
    <name evidence="1" type="ORF">PDIGIT_LOCUS14288</name>
</gene>
<accession>A0A9W4UTY3</accession>
<name>A0A9W4UTY3_9PLEO</name>
<protein>
    <submittedName>
        <fullName evidence="1">Uncharacterized protein</fullName>
    </submittedName>
</protein>
<dbReference type="Proteomes" id="UP001152607">
    <property type="component" value="Unassembled WGS sequence"/>
</dbReference>
<keyword evidence="2" id="KW-1185">Reference proteome</keyword>
<reference evidence="1" key="1">
    <citation type="submission" date="2023-01" db="EMBL/GenBank/DDBJ databases">
        <authorList>
            <person name="Van Ghelder C."/>
            <person name="Rancurel C."/>
        </authorList>
    </citation>
    <scope>NUCLEOTIDE SEQUENCE</scope>
    <source>
        <strain evidence="1">CNCM I-4278</strain>
    </source>
</reference>
<organism evidence="1 2">
    <name type="scientific">Periconia digitata</name>
    <dbReference type="NCBI Taxonomy" id="1303443"/>
    <lineage>
        <taxon>Eukaryota</taxon>
        <taxon>Fungi</taxon>
        <taxon>Dikarya</taxon>
        <taxon>Ascomycota</taxon>
        <taxon>Pezizomycotina</taxon>
        <taxon>Dothideomycetes</taxon>
        <taxon>Pleosporomycetidae</taxon>
        <taxon>Pleosporales</taxon>
        <taxon>Massarineae</taxon>
        <taxon>Periconiaceae</taxon>
        <taxon>Periconia</taxon>
    </lineage>
</organism>
<evidence type="ECO:0000313" key="2">
    <source>
        <dbReference type="Proteomes" id="UP001152607"/>
    </source>
</evidence>
<comment type="caution">
    <text evidence="1">The sequence shown here is derived from an EMBL/GenBank/DDBJ whole genome shotgun (WGS) entry which is preliminary data.</text>
</comment>
<proteinExistence type="predicted"/>
<evidence type="ECO:0000313" key="1">
    <source>
        <dbReference type="EMBL" id="CAI6341097.1"/>
    </source>
</evidence>
<dbReference type="EMBL" id="CAOQHR010000011">
    <property type="protein sequence ID" value="CAI6341097.1"/>
    <property type="molecule type" value="Genomic_DNA"/>
</dbReference>
<dbReference type="AlphaFoldDB" id="A0A9W4UTY3"/>
<sequence length="61" mass="6426">MPCASAQGRLDVPIVPWSFLDQPLPSYPPLCSSTQGRRGIKAVLPVAFLAVQVAVYATGSP</sequence>